<dbReference type="InterPro" id="IPR005158">
    <property type="entry name" value="BTAD"/>
</dbReference>
<dbReference type="SUPFAM" id="SSF46894">
    <property type="entry name" value="C-terminal effector domain of the bipartite response regulators"/>
    <property type="match status" value="1"/>
</dbReference>
<dbReference type="InterPro" id="IPR011990">
    <property type="entry name" value="TPR-like_helical_dom_sf"/>
</dbReference>
<dbReference type="SUPFAM" id="SSF48452">
    <property type="entry name" value="TPR-like"/>
    <property type="match status" value="1"/>
</dbReference>
<dbReference type="GO" id="GO:0003677">
    <property type="term" value="F:DNA binding"/>
    <property type="evidence" value="ECO:0007669"/>
    <property type="project" value="UniProtKB-KW"/>
</dbReference>
<evidence type="ECO:0000313" key="3">
    <source>
        <dbReference type="Proteomes" id="UP000198304"/>
    </source>
</evidence>
<dbReference type="OrthoDB" id="190810at2"/>
<dbReference type="RefSeq" id="WP_089283736.1">
    <property type="nucleotide sequence ID" value="NZ_FZOJ01000015.1"/>
</dbReference>
<organism evidence="2 3">
    <name type="scientific">Anaerovirgula multivorans</name>
    <dbReference type="NCBI Taxonomy" id="312168"/>
    <lineage>
        <taxon>Bacteria</taxon>
        <taxon>Bacillati</taxon>
        <taxon>Bacillota</taxon>
        <taxon>Clostridia</taxon>
        <taxon>Peptostreptococcales</taxon>
        <taxon>Natronincolaceae</taxon>
        <taxon>Anaerovirgula</taxon>
    </lineage>
</organism>
<sequence>MLKFFFLGEPRILVKDKDISNRISSKAVGILAYLSAHCGEKVSRDRIASMFWNESSRKSSKYNLRYTLWSIKKELKEEGVEEEIILSPDKETCYFVEGGFWQSDVRLLEEAVNKINEKGATLQQYQEILELYGGEFLQHISLRGNPELDDWIIYERERVQKLYFDGLILLSRQFSNMGQYSKGVNCLQKLLYINPLQEELHHQLMELYLLNGDRIQAIQQYERCAEILRTELNISPMEKMTEFYYRIKNGQERGTPLKQDEGFHKNINYFVLGEIVEGVLDTYPQLVKQLPEDILWELAKLVPGIERSINRLPLTYHSQDIEKLRIFKAATFLLREAELQGAIPTIKVVGTVDKVSLQFLAYIAAKFPHITIPVETI</sequence>
<dbReference type="InterPro" id="IPR036388">
    <property type="entry name" value="WH-like_DNA-bd_sf"/>
</dbReference>
<feature type="domain" description="Bacterial transcriptional activator" evidence="1">
    <location>
        <begin position="103"/>
        <end position="248"/>
    </location>
</feature>
<reference evidence="2 3" key="1">
    <citation type="submission" date="2017-06" db="EMBL/GenBank/DDBJ databases">
        <authorList>
            <person name="Kim H.J."/>
            <person name="Triplett B.A."/>
        </authorList>
    </citation>
    <scope>NUCLEOTIDE SEQUENCE [LARGE SCALE GENOMIC DNA]</scope>
    <source>
        <strain evidence="2 3">SCA</strain>
    </source>
</reference>
<dbReference type="Gene3D" id="1.25.40.10">
    <property type="entry name" value="Tetratricopeptide repeat domain"/>
    <property type="match status" value="1"/>
</dbReference>
<dbReference type="Pfam" id="PF03704">
    <property type="entry name" value="BTAD"/>
    <property type="match status" value="1"/>
</dbReference>
<accession>A0A239G887</accession>
<dbReference type="InterPro" id="IPR051677">
    <property type="entry name" value="AfsR-DnrI-RedD_regulator"/>
</dbReference>
<proteinExistence type="predicted"/>
<dbReference type="PANTHER" id="PTHR35807">
    <property type="entry name" value="TRANSCRIPTIONAL REGULATOR REDD-RELATED"/>
    <property type="match status" value="1"/>
</dbReference>
<dbReference type="InterPro" id="IPR016032">
    <property type="entry name" value="Sig_transdc_resp-reg_C-effctor"/>
</dbReference>
<protein>
    <submittedName>
        <fullName evidence="2">DNA-binding transcriptional activator of the SARP family</fullName>
    </submittedName>
</protein>
<dbReference type="Gene3D" id="1.10.10.10">
    <property type="entry name" value="Winged helix-like DNA-binding domain superfamily/Winged helix DNA-binding domain"/>
    <property type="match status" value="1"/>
</dbReference>
<evidence type="ECO:0000313" key="2">
    <source>
        <dbReference type="EMBL" id="SNS64922.1"/>
    </source>
</evidence>
<keyword evidence="2" id="KW-0238">DNA-binding</keyword>
<keyword evidence="3" id="KW-1185">Reference proteome</keyword>
<name>A0A239G887_9FIRM</name>
<dbReference type="Proteomes" id="UP000198304">
    <property type="component" value="Unassembled WGS sequence"/>
</dbReference>
<dbReference type="GO" id="GO:0006355">
    <property type="term" value="P:regulation of DNA-templated transcription"/>
    <property type="evidence" value="ECO:0007669"/>
    <property type="project" value="InterPro"/>
</dbReference>
<dbReference type="PANTHER" id="PTHR35807:SF3">
    <property type="entry name" value="BLL5740 PROTEIN"/>
    <property type="match status" value="1"/>
</dbReference>
<dbReference type="SMART" id="SM01043">
    <property type="entry name" value="BTAD"/>
    <property type="match status" value="1"/>
</dbReference>
<gene>
    <name evidence="2" type="ORF">SAMN05446037_101592</name>
</gene>
<dbReference type="EMBL" id="FZOJ01000015">
    <property type="protein sequence ID" value="SNS64922.1"/>
    <property type="molecule type" value="Genomic_DNA"/>
</dbReference>
<evidence type="ECO:0000259" key="1">
    <source>
        <dbReference type="SMART" id="SM01043"/>
    </source>
</evidence>
<dbReference type="AlphaFoldDB" id="A0A239G887"/>